<organism evidence="1 2">
    <name type="scientific">Asbolus verrucosus</name>
    <name type="common">Desert ironclad beetle</name>
    <dbReference type="NCBI Taxonomy" id="1661398"/>
    <lineage>
        <taxon>Eukaryota</taxon>
        <taxon>Metazoa</taxon>
        <taxon>Ecdysozoa</taxon>
        <taxon>Arthropoda</taxon>
        <taxon>Hexapoda</taxon>
        <taxon>Insecta</taxon>
        <taxon>Pterygota</taxon>
        <taxon>Neoptera</taxon>
        <taxon>Endopterygota</taxon>
        <taxon>Coleoptera</taxon>
        <taxon>Polyphaga</taxon>
        <taxon>Cucujiformia</taxon>
        <taxon>Tenebrionidae</taxon>
        <taxon>Pimeliinae</taxon>
        <taxon>Asbolus</taxon>
    </lineage>
</organism>
<reference evidence="1 2" key="1">
    <citation type="submission" date="2017-03" db="EMBL/GenBank/DDBJ databases">
        <title>Genome of the blue death feigning beetle - Asbolus verrucosus.</title>
        <authorList>
            <person name="Rider S.D."/>
        </authorList>
    </citation>
    <scope>NUCLEOTIDE SEQUENCE [LARGE SCALE GENOMIC DNA]</scope>
    <source>
        <strain evidence="1">Butters</strain>
        <tissue evidence="1">Head and leg muscle</tissue>
    </source>
</reference>
<evidence type="ECO:0000313" key="1">
    <source>
        <dbReference type="EMBL" id="RZC43324.1"/>
    </source>
</evidence>
<dbReference type="EMBL" id="QDEB01000075">
    <property type="protein sequence ID" value="RZC43324.1"/>
    <property type="molecule type" value="Genomic_DNA"/>
</dbReference>
<dbReference type="Proteomes" id="UP000292052">
    <property type="component" value="Unassembled WGS sequence"/>
</dbReference>
<dbReference type="OrthoDB" id="6659708at2759"/>
<keyword evidence="2" id="KW-1185">Reference proteome</keyword>
<evidence type="ECO:0000313" key="2">
    <source>
        <dbReference type="Proteomes" id="UP000292052"/>
    </source>
</evidence>
<accession>A0A482WDZ4</accession>
<name>A0A482WDZ4_ASBVE</name>
<sequence>MTEIADTLNSVEVVANSTSILIRKLETTVKHRRHKVMFRSKR</sequence>
<proteinExistence type="predicted"/>
<comment type="caution">
    <text evidence="1">The sequence shown here is derived from an EMBL/GenBank/DDBJ whole genome shotgun (WGS) entry which is preliminary data.</text>
</comment>
<protein>
    <submittedName>
        <fullName evidence="1">Uncharacterized protein</fullName>
    </submittedName>
</protein>
<gene>
    <name evidence="1" type="ORF">BDFB_003677</name>
</gene>
<dbReference type="AlphaFoldDB" id="A0A482WDZ4"/>